<evidence type="ECO:0000313" key="1">
    <source>
        <dbReference type="EMBL" id="GFG99648.1"/>
    </source>
</evidence>
<name>A0A7I9ZFN1_9MYCO</name>
<evidence type="ECO:0000313" key="2">
    <source>
        <dbReference type="Proteomes" id="UP000465304"/>
    </source>
</evidence>
<dbReference type="EMBL" id="BLLB01000001">
    <property type="protein sequence ID" value="GFG99648.1"/>
    <property type="molecule type" value="Genomic_DNA"/>
</dbReference>
<dbReference type="AlphaFoldDB" id="A0A7I9ZFN1"/>
<protein>
    <submittedName>
        <fullName evidence="1">Uncharacterized protein</fullName>
    </submittedName>
</protein>
<comment type="caution">
    <text evidence="1">The sequence shown here is derived from an EMBL/GenBank/DDBJ whole genome shotgun (WGS) entry which is preliminary data.</text>
</comment>
<keyword evidence="2" id="KW-1185">Reference proteome</keyword>
<dbReference type="Proteomes" id="UP000465304">
    <property type="component" value="Unassembled WGS sequence"/>
</dbReference>
<dbReference type="RefSeq" id="WP_237166287.1">
    <property type="nucleotide sequence ID" value="NZ_BLLB01000001.1"/>
</dbReference>
<proteinExistence type="predicted"/>
<reference evidence="1 2" key="1">
    <citation type="journal article" date="2019" name="Emerg. Microbes Infect.">
        <title>Comprehensive subspecies identification of 175 nontuberculous mycobacteria species based on 7547 genomic profiles.</title>
        <authorList>
            <person name="Matsumoto Y."/>
            <person name="Kinjo T."/>
            <person name="Motooka D."/>
            <person name="Nabeya D."/>
            <person name="Jung N."/>
            <person name="Uechi K."/>
            <person name="Horii T."/>
            <person name="Iida T."/>
            <person name="Fujita J."/>
            <person name="Nakamura S."/>
        </authorList>
    </citation>
    <scope>NUCLEOTIDE SEQUENCE [LARGE SCALE GENOMIC DNA]</scope>
    <source>
        <strain evidence="1 2">JCM 30996</strain>
    </source>
</reference>
<gene>
    <name evidence="1" type="ORF">MHIP_01320</name>
</gene>
<accession>A0A7I9ZFN1</accession>
<organism evidence="1 2">
    <name type="scientific">Mycolicibacterium hippocampi</name>
    <dbReference type="NCBI Taxonomy" id="659824"/>
    <lineage>
        <taxon>Bacteria</taxon>
        <taxon>Bacillati</taxon>
        <taxon>Actinomycetota</taxon>
        <taxon>Actinomycetes</taxon>
        <taxon>Mycobacteriales</taxon>
        <taxon>Mycobacteriaceae</taxon>
        <taxon>Mycolicibacterium</taxon>
    </lineage>
</organism>
<sequence>MSATAAESATWWDGVHAMPQTPIRDLVPALTEVADQPVPYGWLPARARTVFGEQLTTWSDLADETISSLLDRPKAGIGTVRAIILAARDAAMSRSAPAETTADAPSAIGRLLDRLNRYDYTVLAARGWALRPLSVSATAEQLGVAPVNVHRNQPRADRRLRDLLADPAHVAVLDHAQRLRRRLGPLTREHTAEGALNDLGLDLGTAAGQLLLHVAGPYTCVQGWLEGAQADGLATVTATLDAAFERWGAPTVDIVLRQFEHIGVPRDTAIDFIESQPGLRRVDGRWVRWGCSVAARAEAALHLAGTPLSAPAITAVIGGDYLQRYVRDVLNSDPRFTRATRLTWALSRWGVERYTGVFSEIAARIDDAGGAVDINALVEDMAAAFPDVAETSIRTYLTTPGFVTSRNMVRRRTPADGWPPVPPPTTIRGTFHNGRNEIRVAVPVTFDLLRGSGQNVAPAVATALGVHPGHRRVFTGKRATVSLFWPLSSTNGAKLASLRALATTFNAAVGDTIVLAFNVRDSTIAATLLAAQAAPAQRLRALLGKPARTPLADVARALRCRPDEVAGLLECRGDNSLRALLERSAEAIPAAAPGDRHNQPREASGQ</sequence>